<accession>A0A550JIY5</accession>
<comment type="similarity">
    <text evidence="2">Belongs to the NrfD family.</text>
</comment>
<feature type="transmembrane region" description="Helical" evidence="7">
    <location>
        <begin position="280"/>
        <end position="299"/>
    </location>
</feature>
<evidence type="ECO:0000256" key="4">
    <source>
        <dbReference type="ARBA" id="ARBA00022692"/>
    </source>
</evidence>
<evidence type="ECO:0000256" key="6">
    <source>
        <dbReference type="ARBA" id="ARBA00023136"/>
    </source>
</evidence>
<dbReference type="AlphaFoldDB" id="A0A550JIY5"/>
<keyword evidence="5 7" id="KW-1133">Transmembrane helix</keyword>
<evidence type="ECO:0000256" key="7">
    <source>
        <dbReference type="SAM" id="Phobius"/>
    </source>
</evidence>
<feature type="transmembrane region" description="Helical" evidence="7">
    <location>
        <begin position="196"/>
        <end position="218"/>
    </location>
</feature>
<evidence type="ECO:0000256" key="3">
    <source>
        <dbReference type="ARBA" id="ARBA00022475"/>
    </source>
</evidence>
<feature type="transmembrane region" description="Helical" evidence="7">
    <location>
        <begin position="348"/>
        <end position="372"/>
    </location>
</feature>
<organism evidence="8 9">
    <name type="scientific">Trichloromonas acetexigens</name>
    <dbReference type="NCBI Taxonomy" id="38815"/>
    <lineage>
        <taxon>Bacteria</taxon>
        <taxon>Pseudomonadati</taxon>
        <taxon>Thermodesulfobacteriota</taxon>
        <taxon>Desulfuromonadia</taxon>
        <taxon>Desulfuromonadales</taxon>
        <taxon>Trichloromonadaceae</taxon>
        <taxon>Trichloromonas</taxon>
    </lineage>
</organism>
<dbReference type="InterPro" id="IPR052049">
    <property type="entry name" value="Electron_transfer_protein"/>
</dbReference>
<feature type="transmembrane region" description="Helical" evidence="7">
    <location>
        <begin position="49"/>
        <end position="71"/>
    </location>
</feature>
<dbReference type="EMBL" id="VJVV01000002">
    <property type="protein sequence ID" value="TRO83143.1"/>
    <property type="molecule type" value="Genomic_DNA"/>
</dbReference>
<keyword evidence="4 7" id="KW-0812">Transmembrane</keyword>
<feature type="transmembrane region" description="Helical" evidence="7">
    <location>
        <begin position="129"/>
        <end position="150"/>
    </location>
</feature>
<comment type="subcellular location">
    <subcellularLocation>
        <location evidence="1">Cell membrane</location>
        <topology evidence="1">Multi-pass membrane protein</topology>
    </subcellularLocation>
</comment>
<dbReference type="PANTHER" id="PTHR34856">
    <property type="entry name" value="PROTEIN NRFD"/>
    <property type="match status" value="1"/>
</dbReference>
<dbReference type="Pfam" id="PF03916">
    <property type="entry name" value="NrfD"/>
    <property type="match status" value="1"/>
</dbReference>
<feature type="transmembrane region" description="Helical" evidence="7">
    <location>
        <begin position="16"/>
        <end position="37"/>
    </location>
</feature>
<protein>
    <submittedName>
        <fullName evidence="8">Polysulfide reductase</fullName>
    </submittedName>
</protein>
<gene>
    <name evidence="8" type="ORF">FL622_03405</name>
</gene>
<evidence type="ECO:0000256" key="5">
    <source>
        <dbReference type="ARBA" id="ARBA00022989"/>
    </source>
</evidence>
<feature type="transmembrane region" description="Helical" evidence="7">
    <location>
        <begin position="239"/>
        <end position="260"/>
    </location>
</feature>
<proteinExistence type="inferred from homology"/>
<reference evidence="8 9" key="1">
    <citation type="submission" date="2019-07" db="EMBL/GenBank/DDBJ databases">
        <title>Insights of Desulfuromonas acetexigens electromicrobiology.</title>
        <authorList>
            <person name="Katuri K."/>
            <person name="Sapireddy V."/>
            <person name="Shaw D.R."/>
            <person name="Saikaly P."/>
        </authorList>
    </citation>
    <scope>NUCLEOTIDE SEQUENCE [LARGE SCALE GENOMIC DNA]</scope>
    <source>
        <strain evidence="8 9">2873</strain>
    </source>
</reference>
<dbReference type="PANTHER" id="PTHR34856:SF2">
    <property type="entry name" value="PROTEIN NRFD"/>
    <property type="match status" value="1"/>
</dbReference>
<feature type="transmembrane region" description="Helical" evidence="7">
    <location>
        <begin position="157"/>
        <end position="176"/>
    </location>
</feature>
<evidence type="ECO:0000256" key="2">
    <source>
        <dbReference type="ARBA" id="ARBA00008929"/>
    </source>
</evidence>
<feature type="transmembrane region" description="Helical" evidence="7">
    <location>
        <begin position="306"/>
        <end position="328"/>
    </location>
</feature>
<dbReference type="InterPro" id="IPR005614">
    <property type="entry name" value="NrfD-like"/>
</dbReference>
<evidence type="ECO:0000256" key="1">
    <source>
        <dbReference type="ARBA" id="ARBA00004651"/>
    </source>
</evidence>
<dbReference type="GO" id="GO:0005886">
    <property type="term" value="C:plasma membrane"/>
    <property type="evidence" value="ECO:0007669"/>
    <property type="project" value="UniProtKB-SubCell"/>
</dbReference>
<keyword evidence="9" id="KW-1185">Reference proteome</keyword>
<dbReference type="OrthoDB" id="9772767at2"/>
<evidence type="ECO:0000313" key="9">
    <source>
        <dbReference type="Proteomes" id="UP000317155"/>
    </source>
</evidence>
<comment type="caution">
    <text evidence="8">The sequence shown here is derived from an EMBL/GenBank/DDBJ whole genome shotgun (WGS) entry which is preliminary data.</text>
</comment>
<dbReference type="Proteomes" id="UP000317155">
    <property type="component" value="Unassembled WGS sequence"/>
</dbReference>
<dbReference type="RefSeq" id="WP_092055685.1">
    <property type="nucleotide sequence ID" value="NZ_FOJJ01000012.1"/>
</dbReference>
<keyword evidence="6 7" id="KW-0472">Membrane</keyword>
<evidence type="ECO:0000313" key="8">
    <source>
        <dbReference type="EMBL" id="TRO83143.1"/>
    </source>
</evidence>
<feature type="transmembrane region" description="Helical" evidence="7">
    <location>
        <begin position="92"/>
        <end position="109"/>
    </location>
</feature>
<keyword evidence="3" id="KW-1003">Cell membrane</keyword>
<sequence length="387" mass="43157">MSFATVIPKRPGEMMWFGLLCLGMMAGAVGVVQVLVHGHDHVYNVSREIPWGILISTYVFFVVSSTGLCLVSSLGDVWGFEKFAIIGRRGHLLALLTLCTGFGTMAMELNHPIRMGLYAVISPNFTSAIWWMGALYGFYMVCLIFEFTSLMRGWTRLAFWSGLAGFFAAITAHSNLGAVFGLLEARHFWYGSYMPIYFIVSALASGAALTVLIVYFNHKARGIEMPPVYQEFMYTMGKLQALFLGILLFFVVWKIIPGLYGQPPEKYETTMAWITGPLAFNFWFFELGLGILIPLIIVANRRTRTVFGVMIAGLLSTIGIFFMRYDLVIAGQMVSMRPEAVEGASHGLLHYFPSLTEIGIVIGSICLCLFLYSLAERVFDLEGGHRH</sequence>
<name>A0A550JIY5_9BACT</name>